<evidence type="ECO:0000313" key="4">
    <source>
        <dbReference type="Proteomes" id="UP000677436"/>
    </source>
</evidence>
<dbReference type="InterPro" id="IPR050570">
    <property type="entry name" value="Cell_wall_metabolism_enzyme"/>
</dbReference>
<dbReference type="KEGG" id="pabs:JIR001_20960"/>
<dbReference type="Pfam" id="PF01551">
    <property type="entry name" value="Peptidase_M23"/>
    <property type="match status" value="1"/>
</dbReference>
<evidence type="ECO:0008006" key="5">
    <source>
        <dbReference type="Google" id="ProtNLM"/>
    </source>
</evidence>
<reference evidence="3" key="2">
    <citation type="journal article" date="2021" name="Microbiol. Resour. Announc.">
        <title>Complete Genome Sequence of Polycladomyces abyssicola JIR-001T, Isolated from Hemipelagic Sediment in Deep Seawater.</title>
        <authorList>
            <person name="Tsubouchi T."/>
            <person name="Kaneko Y."/>
        </authorList>
    </citation>
    <scope>NUCLEOTIDE SEQUENCE</scope>
    <source>
        <strain evidence="3">JIR-001</strain>
    </source>
</reference>
<dbReference type="InterPro" id="IPR012854">
    <property type="entry name" value="Cu_amine_oxidase-like_N"/>
</dbReference>
<protein>
    <recommendedName>
        <fullName evidence="5">Peptidase M23 domain-containing protein</fullName>
    </recommendedName>
</protein>
<gene>
    <name evidence="3" type="ORF">JIR001_20960</name>
</gene>
<proteinExistence type="predicted"/>
<dbReference type="PANTHER" id="PTHR21666">
    <property type="entry name" value="PEPTIDASE-RELATED"/>
    <property type="match status" value="1"/>
</dbReference>
<feature type="domain" description="Copper amine oxidase-like N-terminal" evidence="2">
    <location>
        <begin position="70"/>
        <end position="152"/>
    </location>
</feature>
<evidence type="ECO:0000313" key="3">
    <source>
        <dbReference type="EMBL" id="BCU82313.1"/>
    </source>
</evidence>
<dbReference type="RefSeq" id="WP_212772662.1">
    <property type="nucleotide sequence ID" value="NZ_AP024601.1"/>
</dbReference>
<feature type="domain" description="M23ase beta-sheet core" evidence="1">
    <location>
        <begin position="230"/>
        <end position="343"/>
    </location>
</feature>
<dbReference type="InterPro" id="IPR036582">
    <property type="entry name" value="Mao_N_sf"/>
</dbReference>
<keyword evidence="4" id="KW-1185">Reference proteome</keyword>
<dbReference type="GO" id="GO:0004222">
    <property type="term" value="F:metalloendopeptidase activity"/>
    <property type="evidence" value="ECO:0007669"/>
    <property type="project" value="TreeGrafter"/>
</dbReference>
<dbReference type="Pfam" id="PF07833">
    <property type="entry name" value="Cu_amine_oxidN1"/>
    <property type="match status" value="1"/>
</dbReference>
<dbReference type="SUPFAM" id="SSF51261">
    <property type="entry name" value="Duplicated hybrid motif"/>
    <property type="match status" value="1"/>
</dbReference>
<organism evidence="3 4">
    <name type="scientific">Polycladomyces abyssicola</name>
    <dbReference type="NCBI Taxonomy" id="1125966"/>
    <lineage>
        <taxon>Bacteria</taxon>
        <taxon>Bacillati</taxon>
        <taxon>Bacillota</taxon>
        <taxon>Bacilli</taxon>
        <taxon>Bacillales</taxon>
        <taxon>Thermoactinomycetaceae</taxon>
        <taxon>Polycladomyces</taxon>
    </lineage>
</organism>
<dbReference type="EMBL" id="AP024601">
    <property type="protein sequence ID" value="BCU82313.1"/>
    <property type="molecule type" value="Genomic_DNA"/>
</dbReference>
<dbReference type="Proteomes" id="UP000677436">
    <property type="component" value="Chromosome"/>
</dbReference>
<accession>A0A8D5UHN5</accession>
<dbReference type="InterPro" id="IPR011055">
    <property type="entry name" value="Dup_hybrid_motif"/>
</dbReference>
<dbReference type="AlphaFoldDB" id="A0A8D5UHN5"/>
<dbReference type="Gene3D" id="2.70.70.10">
    <property type="entry name" value="Glucose Permease (Domain IIA)"/>
    <property type="match status" value="1"/>
</dbReference>
<dbReference type="SUPFAM" id="SSF55383">
    <property type="entry name" value="Copper amine oxidase, domain N"/>
    <property type="match status" value="1"/>
</dbReference>
<dbReference type="PANTHER" id="PTHR21666:SF270">
    <property type="entry name" value="MUREIN HYDROLASE ACTIVATOR ENVC"/>
    <property type="match status" value="1"/>
</dbReference>
<evidence type="ECO:0000259" key="1">
    <source>
        <dbReference type="Pfam" id="PF01551"/>
    </source>
</evidence>
<dbReference type="CDD" id="cd12797">
    <property type="entry name" value="M23_peptidase"/>
    <property type="match status" value="1"/>
</dbReference>
<dbReference type="InterPro" id="IPR016047">
    <property type="entry name" value="M23ase_b-sheet_dom"/>
</dbReference>
<reference evidence="3" key="1">
    <citation type="journal article" date="2013" name="Int. J. Syst. Evol. Microbiol.">
        <title>Polycladomyces abyssicola gen. nov., sp. nov., a thermophilic filamentous bacterium isolated from hemipelagic sediment.</title>
        <authorList>
            <person name="Tsubouchi T."/>
            <person name="Shimane Y."/>
            <person name="Mori K."/>
            <person name="Usui K."/>
            <person name="Hiraki T."/>
            <person name="Tame A."/>
            <person name="Uematsu K."/>
            <person name="Maruyama T."/>
            <person name="Hatada Y."/>
        </authorList>
    </citation>
    <scope>NUCLEOTIDE SEQUENCE</scope>
    <source>
        <strain evidence="3">JIR-001</strain>
    </source>
</reference>
<evidence type="ECO:0000259" key="2">
    <source>
        <dbReference type="Pfam" id="PF07833"/>
    </source>
</evidence>
<sequence length="372" mass="42469">MGRPIVLIAASLLAVLLIVFTQQGDEVGWRSWLREWHQQAEEHSSIFRLPASKANRSSSEVALPFRSVNGTVYFRLNDLKRLHIQVSYQAKEGIITIREGNTVLEMLRSAPVLNRNGIYLPMTERPEVWGNEVWIPSSALKEGLGKTIRFQRTAAWISVRDAVPVQSAPMKDPSASFSPDQMVRYLSFLQTPIRGAKVSERESHLPGAPREYRHGVHEGIDWYGYACGVKIDSRTPVYAVADGIVVRADKDYREMSDTERDRLLRIGEKNNGQTPQYILDKMRGRTVWIQHDKGVMSRYAHLSRIADGLYVGQHVKKGQLIGYVGNSGTYSGVEHNGNDLHLHLDLLIYGDWFWKYFTPAERRYILEHVFNH</sequence>
<name>A0A8D5UHN5_9BACL</name>